<feature type="transmembrane region" description="Helical" evidence="1">
    <location>
        <begin position="20"/>
        <end position="42"/>
    </location>
</feature>
<evidence type="ECO:0000313" key="3">
    <source>
        <dbReference type="Proteomes" id="UP000533598"/>
    </source>
</evidence>
<keyword evidence="1" id="KW-0812">Transmembrane</keyword>
<keyword evidence="1" id="KW-0472">Membrane</keyword>
<sequence>MQWLADSWDAVGLWLAQQWFPFQFLLVMAVLLPLCWAVAWGIDRAVDQVSAGLSRIRDRNSDLS</sequence>
<reference evidence="2 3" key="1">
    <citation type="submission" date="2020-08" db="EMBL/GenBank/DDBJ databases">
        <title>Sequencing the genomes of 1000 actinobacteria strains.</title>
        <authorList>
            <person name="Klenk H.-P."/>
        </authorList>
    </citation>
    <scope>NUCLEOTIDE SEQUENCE [LARGE SCALE GENOMIC DNA]</scope>
    <source>
        <strain evidence="2 3">DSM 44230</strain>
    </source>
</reference>
<proteinExistence type="predicted"/>
<dbReference type="RefSeq" id="WP_312987110.1">
    <property type="nucleotide sequence ID" value="NZ_BAAAUI010000056.1"/>
</dbReference>
<accession>A0A7W7C8B0</accession>
<evidence type="ECO:0000256" key="1">
    <source>
        <dbReference type="SAM" id="Phobius"/>
    </source>
</evidence>
<comment type="caution">
    <text evidence="2">The sequence shown here is derived from an EMBL/GenBank/DDBJ whole genome shotgun (WGS) entry which is preliminary data.</text>
</comment>
<dbReference type="EMBL" id="JACHMH010000001">
    <property type="protein sequence ID" value="MBB4676378.1"/>
    <property type="molecule type" value="Genomic_DNA"/>
</dbReference>
<evidence type="ECO:0000313" key="2">
    <source>
        <dbReference type="EMBL" id="MBB4676378.1"/>
    </source>
</evidence>
<keyword evidence="3" id="KW-1185">Reference proteome</keyword>
<protein>
    <submittedName>
        <fullName evidence="2">Uncharacterized protein</fullName>
    </submittedName>
</protein>
<organism evidence="2 3">
    <name type="scientific">Crossiella cryophila</name>
    <dbReference type="NCBI Taxonomy" id="43355"/>
    <lineage>
        <taxon>Bacteria</taxon>
        <taxon>Bacillati</taxon>
        <taxon>Actinomycetota</taxon>
        <taxon>Actinomycetes</taxon>
        <taxon>Pseudonocardiales</taxon>
        <taxon>Pseudonocardiaceae</taxon>
        <taxon>Crossiella</taxon>
    </lineage>
</organism>
<gene>
    <name evidence="2" type="ORF">HNR67_002496</name>
</gene>
<dbReference type="AlphaFoldDB" id="A0A7W7C8B0"/>
<name>A0A7W7C8B0_9PSEU</name>
<dbReference type="Proteomes" id="UP000533598">
    <property type="component" value="Unassembled WGS sequence"/>
</dbReference>
<keyword evidence="1" id="KW-1133">Transmembrane helix</keyword>